<keyword evidence="2" id="KW-1185">Reference proteome</keyword>
<gene>
    <name evidence="1" type="ORF">KIL84_020081</name>
</gene>
<dbReference type="AlphaFoldDB" id="A0A9D4B3X1"/>
<name>A0A9D4B3X1_9SAUR</name>
<evidence type="ECO:0000313" key="1">
    <source>
        <dbReference type="EMBL" id="KAH1187332.1"/>
    </source>
</evidence>
<proteinExistence type="predicted"/>
<reference evidence="1" key="1">
    <citation type="submission" date="2021-09" db="EMBL/GenBank/DDBJ databases">
        <title>The genome of Mauremys mutica provides insights into the evolution of semi-aquatic lifestyle.</title>
        <authorList>
            <person name="Gong S."/>
            <person name="Gao Y."/>
        </authorList>
    </citation>
    <scope>NUCLEOTIDE SEQUENCE</scope>
    <source>
        <strain evidence="1">MM-2020</strain>
        <tissue evidence="1">Muscle</tissue>
    </source>
</reference>
<sequence length="117" mass="13133">MGPLQLIPYCAGKAISLVLKQISGQGVWKSLKSSRMRKKVMGFYLHNTFYCRCFTHPSLQTSSSKIVLLKLLNLYFLSNGQPLDKNVQGIPLIQILLNIMNKNSFSLNNKSGVSWPS</sequence>
<organism evidence="1 2">
    <name type="scientific">Mauremys mutica</name>
    <name type="common">yellowpond turtle</name>
    <dbReference type="NCBI Taxonomy" id="74926"/>
    <lineage>
        <taxon>Eukaryota</taxon>
        <taxon>Metazoa</taxon>
        <taxon>Chordata</taxon>
        <taxon>Craniata</taxon>
        <taxon>Vertebrata</taxon>
        <taxon>Euteleostomi</taxon>
        <taxon>Archelosauria</taxon>
        <taxon>Testudinata</taxon>
        <taxon>Testudines</taxon>
        <taxon>Cryptodira</taxon>
        <taxon>Durocryptodira</taxon>
        <taxon>Testudinoidea</taxon>
        <taxon>Geoemydidae</taxon>
        <taxon>Geoemydinae</taxon>
        <taxon>Mauremys</taxon>
    </lineage>
</organism>
<comment type="caution">
    <text evidence="1">The sequence shown here is derived from an EMBL/GenBank/DDBJ whole genome shotgun (WGS) entry which is preliminary data.</text>
</comment>
<protein>
    <submittedName>
        <fullName evidence="1">Uncharacterized protein</fullName>
    </submittedName>
</protein>
<dbReference type="EMBL" id="JAHDVG010000463">
    <property type="protein sequence ID" value="KAH1187332.1"/>
    <property type="molecule type" value="Genomic_DNA"/>
</dbReference>
<accession>A0A9D4B3X1</accession>
<dbReference type="Proteomes" id="UP000827986">
    <property type="component" value="Unassembled WGS sequence"/>
</dbReference>
<evidence type="ECO:0000313" key="2">
    <source>
        <dbReference type="Proteomes" id="UP000827986"/>
    </source>
</evidence>